<evidence type="ECO:0000313" key="4">
    <source>
        <dbReference type="Proteomes" id="UP000739538"/>
    </source>
</evidence>
<dbReference type="InterPro" id="IPR023210">
    <property type="entry name" value="NADP_OxRdtase_dom"/>
</dbReference>
<dbReference type="PANTHER" id="PTHR43364:SF4">
    <property type="entry name" value="NAD(P)-LINKED OXIDOREDUCTASE SUPERFAMILY PROTEIN"/>
    <property type="match status" value="1"/>
</dbReference>
<proteinExistence type="predicted"/>
<dbReference type="Pfam" id="PF00248">
    <property type="entry name" value="Aldo_ket_red"/>
    <property type="match status" value="1"/>
</dbReference>
<evidence type="ECO:0000313" key="3">
    <source>
        <dbReference type="EMBL" id="MCA9755614.1"/>
    </source>
</evidence>
<feature type="domain" description="NADP-dependent oxidoreductase" evidence="2">
    <location>
        <begin position="18"/>
        <end position="122"/>
    </location>
</feature>
<dbReference type="AlphaFoldDB" id="A0A956SDT8"/>
<accession>A0A956SDT8</accession>
<organism evidence="3 4">
    <name type="scientific">Eiseniibacteriota bacterium</name>
    <dbReference type="NCBI Taxonomy" id="2212470"/>
    <lineage>
        <taxon>Bacteria</taxon>
        <taxon>Candidatus Eiseniibacteriota</taxon>
    </lineage>
</organism>
<reference evidence="3" key="2">
    <citation type="journal article" date="2021" name="Microbiome">
        <title>Successional dynamics and alternative stable states in a saline activated sludge microbial community over 9 years.</title>
        <authorList>
            <person name="Wang Y."/>
            <person name="Ye J."/>
            <person name="Ju F."/>
            <person name="Liu L."/>
            <person name="Boyd J.A."/>
            <person name="Deng Y."/>
            <person name="Parks D.H."/>
            <person name="Jiang X."/>
            <person name="Yin X."/>
            <person name="Woodcroft B.J."/>
            <person name="Tyson G.W."/>
            <person name="Hugenholtz P."/>
            <person name="Polz M.F."/>
            <person name="Zhang T."/>
        </authorList>
    </citation>
    <scope>NUCLEOTIDE SEQUENCE</scope>
    <source>
        <strain evidence="3">HKST-UBA02</strain>
    </source>
</reference>
<dbReference type="InterPro" id="IPR036812">
    <property type="entry name" value="NAD(P)_OxRdtase_dom_sf"/>
</dbReference>
<name>A0A956SDT8_UNCEI</name>
<reference evidence="3" key="1">
    <citation type="submission" date="2020-04" db="EMBL/GenBank/DDBJ databases">
        <authorList>
            <person name="Zhang T."/>
        </authorList>
    </citation>
    <scope>NUCLEOTIDE SEQUENCE</scope>
    <source>
        <strain evidence="3">HKST-UBA02</strain>
    </source>
</reference>
<dbReference type="GO" id="GO:0016491">
    <property type="term" value="F:oxidoreductase activity"/>
    <property type="evidence" value="ECO:0007669"/>
    <property type="project" value="UniProtKB-KW"/>
</dbReference>
<keyword evidence="1" id="KW-0560">Oxidoreductase</keyword>
<dbReference type="SUPFAM" id="SSF51430">
    <property type="entry name" value="NAD(P)-linked oxidoreductase"/>
    <property type="match status" value="1"/>
</dbReference>
<comment type="caution">
    <text evidence="3">The sequence shown here is derived from an EMBL/GenBank/DDBJ whole genome shotgun (WGS) entry which is preliminary data.</text>
</comment>
<sequence length="126" mass="13906">MELSLLGGTGVEVSAPAYGTMSFGRNTDETAAAALYRQALEAGINLFDCADVNERGKSEEILGRLIAHERDDILLTTKAYFPMWTNANARGATRRNLVRALAASLRRLGADRVDVFYVHRFHYGAR</sequence>
<protein>
    <submittedName>
        <fullName evidence="3">Aldo/keto reductase</fullName>
    </submittedName>
</protein>
<evidence type="ECO:0000256" key="1">
    <source>
        <dbReference type="ARBA" id="ARBA00023002"/>
    </source>
</evidence>
<evidence type="ECO:0000259" key="2">
    <source>
        <dbReference type="Pfam" id="PF00248"/>
    </source>
</evidence>
<dbReference type="EMBL" id="JAGQHS010000027">
    <property type="protein sequence ID" value="MCA9755614.1"/>
    <property type="molecule type" value="Genomic_DNA"/>
</dbReference>
<dbReference type="GO" id="GO:0005829">
    <property type="term" value="C:cytosol"/>
    <property type="evidence" value="ECO:0007669"/>
    <property type="project" value="TreeGrafter"/>
</dbReference>
<dbReference type="PANTHER" id="PTHR43364">
    <property type="entry name" value="NADH-SPECIFIC METHYLGLYOXAL REDUCTASE-RELATED"/>
    <property type="match status" value="1"/>
</dbReference>
<gene>
    <name evidence="3" type="ORF">KDA27_07415</name>
</gene>
<dbReference type="Gene3D" id="3.20.20.100">
    <property type="entry name" value="NADP-dependent oxidoreductase domain"/>
    <property type="match status" value="1"/>
</dbReference>
<dbReference type="Proteomes" id="UP000739538">
    <property type="component" value="Unassembled WGS sequence"/>
</dbReference>
<dbReference type="InterPro" id="IPR050523">
    <property type="entry name" value="AKR_Detox_Biosynth"/>
</dbReference>